<dbReference type="GO" id="GO:0055085">
    <property type="term" value="P:transmembrane transport"/>
    <property type="evidence" value="ECO:0007669"/>
    <property type="project" value="TreeGrafter"/>
</dbReference>
<keyword evidence="4" id="KW-1003">Cell membrane</keyword>
<evidence type="ECO:0000256" key="2">
    <source>
        <dbReference type="ARBA" id="ARBA00009773"/>
    </source>
</evidence>
<keyword evidence="10" id="KW-1185">Reference proteome</keyword>
<dbReference type="InterPro" id="IPR002549">
    <property type="entry name" value="AI-2E-like"/>
</dbReference>
<proteinExistence type="inferred from homology"/>
<dbReference type="STRING" id="29367.CLPUN_39970"/>
<evidence type="ECO:0000256" key="1">
    <source>
        <dbReference type="ARBA" id="ARBA00004651"/>
    </source>
</evidence>
<dbReference type="Pfam" id="PF01594">
    <property type="entry name" value="AI-2E_transport"/>
    <property type="match status" value="1"/>
</dbReference>
<feature type="transmembrane region" description="Helical" evidence="8">
    <location>
        <begin position="159"/>
        <end position="185"/>
    </location>
</feature>
<dbReference type="PANTHER" id="PTHR21716:SF53">
    <property type="entry name" value="PERMEASE PERM-RELATED"/>
    <property type="match status" value="1"/>
</dbReference>
<name>A0A1S8T9E0_9CLOT</name>
<evidence type="ECO:0000313" key="10">
    <source>
        <dbReference type="Proteomes" id="UP000190890"/>
    </source>
</evidence>
<feature type="transmembrane region" description="Helical" evidence="8">
    <location>
        <begin position="12"/>
        <end position="33"/>
    </location>
</feature>
<comment type="similarity">
    <text evidence="2">Belongs to the autoinducer-2 exporter (AI-2E) (TC 2.A.86) family.</text>
</comment>
<gene>
    <name evidence="9" type="primary">tqsA_2</name>
    <name evidence="9" type="ORF">CLPUN_39970</name>
</gene>
<evidence type="ECO:0000256" key="4">
    <source>
        <dbReference type="ARBA" id="ARBA00022475"/>
    </source>
</evidence>
<feature type="transmembrane region" description="Helical" evidence="8">
    <location>
        <begin position="288"/>
        <end position="306"/>
    </location>
</feature>
<sequence>MFINRNIKYRDILIFALLGVIGYKFIDNYSYFFDIGKKILSIMSPFIYAMICAYILNPIVNFFEKSLKIKKALAIAITYSIIIALIFIVLFFTIPSIIDSILNITKEMPMYVEEVQKWINTLLQNERLKGLIIQAGLLSKFQEISSQIGSVTIDLLQNLAMYLLSFTSNLLNVILGFLISIYVLSDKEKFVRSTRTITYMILREKNGTRLINFIRTYNRMIGIYIGIKAIDSAIIGMIALVGLIIVGEPYAPLIALIGGVTNMIPYFGPLIGEIVGVIVAVFVSPMKALIVFILLLSIHLFDAWYLDPKLIGKKVGVSPFGIILGVTIGGGFWGPVGMLLGSPTMATINIYYEKFLKRFKETNPNLVKRENLGELIEE</sequence>
<comment type="subcellular location">
    <subcellularLocation>
        <location evidence="1">Cell membrane</location>
        <topology evidence="1">Multi-pass membrane protein</topology>
    </subcellularLocation>
</comment>
<dbReference type="GO" id="GO:0005886">
    <property type="term" value="C:plasma membrane"/>
    <property type="evidence" value="ECO:0007669"/>
    <property type="project" value="UniProtKB-SubCell"/>
</dbReference>
<feature type="transmembrane region" description="Helical" evidence="8">
    <location>
        <begin position="39"/>
        <end position="60"/>
    </location>
</feature>
<dbReference type="AlphaFoldDB" id="A0A1S8T9E0"/>
<accession>A0A1S8T9E0</accession>
<dbReference type="OrthoDB" id="9793390at2"/>
<dbReference type="PANTHER" id="PTHR21716">
    <property type="entry name" value="TRANSMEMBRANE PROTEIN"/>
    <property type="match status" value="1"/>
</dbReference>
<evidence type="ECO:0000256" key="3">
    <source>
        <dbReference type="ARBA" id="ARBA00022448"/>
    </source>
</evidence>
<keyword evidence="7 8" id="KW-0472">Membrane</keyword>
<dbReference type="Proteomes" id="UP000190890">
    <property type="component" value="Unassembled WGS sequence"/>
</dbReference>
<comment type="caution">
    <text evidence="9">The sequence shown here is derived from an EMBL/GenBank/DDBJ whole genome shotgun (WGS) entry which is preliminary data.</text>
</comment>
<dbReference type="RefSeq" id="WP_077848979.1">
    <property type="nucleotide sequence ID" value="NZ_LZZM01000201.1"/>
</dbReference>
<feature type="transmembrane region" description="Helical" evidence="8">
    <location>
        <begin position="318"/>
        <end position="340"/>
    </location>
</feature>
<organism evidence="9 10">
    <name type="scientific">Clostridium puniceum</name>
    <dbReference type="NCBI Taxonomy" id="29367"/>
    <lineage>
        <taxon>Bacteria</taxon>
        <taxon>Bacillati</taxon>
        <taxon>Bacillota</taxon>
        <taxon>Clostridia</taxon>
        <taxon>Eubacteriales</taxon>
        <taxon>Clostridiaceae</taxon>
        <taxon>Clostridium</taxon>
    </lineage>
</organism>
<keyword evidence="6 8" id="KW-1133">Transmembrane helix</keyword>
<evidence type="ECO:0000256" key="7">
    <source>
        <dbReference type="ARBA" id="ARBA00023136"/>
    </source>
</evidence>
<keyword evidence="5 8" id="KW-0812">Transmembrane</keyword>
<evidence type="ECO:0000256" key="8">
    <source>
        <dbReference type="SAM" id="Phobius"/>
    </source>
</evidence>
<dbReference type="EMBL" id="LZZM01000201">
    <property type="protein sequence ID" value="OOM74292.1"/>
    <property type="molecule type" value="Genomic_DNA"/>
</dbReference>
<evidence type="ECO:0000256" key="6">
    <source>
        <dbReference type="ARBA" id="ARBA00022989"/>
    </source>
</evidence>
<feature type="transmembrane region" description="Helical" evidence="8">
    <location>
        <begin position="221"/>
        <end position="246"/>
    </location>
</feature>
<feature type="transmembrane region" description="Helical" evidence="8">
    <location>
        <begin position="72"/>
        <end position="98"/>
    </location>
</feature>
<protein>
    <submittedName>
        <fullName evidence="9">AI-2 transport protein TqsA</fullName>
    </submittedName>
</protein>
<feature type="transmembrane region" description="Helical" evidence="8">
    <location>
        <begin position="266"/>
        <end position="283"/>
    </location>
</feature>
<keyword evidence="3" id="KW-0813">Transport</keyword>
<reference evidence="9 10" key="1">
    <citation type="submission" date="2016-05" db="EMBL/GenBank/DDBJ databases">
        <title>Microbial solvent formation.</title>
        <authorList>
            <person name="Poehlein A."/>
            <person name="Montoya Solano J.D."/>
            <person name="Flitsch S."/>
            <person name="Krabben P."/>
            <person name="Duerre P."/>
            <person name="Daniel R."/>
        </authorList>
    </citation>
    <scope>NUCLEOTIDE SEQUENCE [LARGE SCALE GENOMIC DNA]</scope>
    <source>
        <strain evidence="9 10">DSM 2619</strain>
    </source>
</reference>
<evidence type="ECO:0000313" key="9">
    <source>
        <dbReference type="EMBL" id="OOM74292.1"/>
    </source>
</evidence>
<evidence type="ECO:0000256" key="5">
    <source>
        <dbReference type="ARBA" id="ARBA00022692"/>
    </source>
</evidence>